<keyword evidence="2" id="KW-1185">Reference proteome</keyword>
<comment type="caution">
    <text evidence="1">The sequence shown here is derived from an EMBL/GenBank/DDBJ whole genome shotgun (WGS) entry which is preliminary data.</text>
</comment>
<sequence>MGSGNLQRSAYTFIYYKVKIWSLTPALFLWDVQKRELLIHASPSIASTRRPDPDPFRFCWFSTSILGAYLVPGAEGDADGVGDVMAVRFAPFLTLFPPASPLSSPLVRLALLYNTPVHRKARTVLRRTGTALELFPTNTIIMSENERSRSDTLRAFYIIRTPPDLAREKSEPLSAGIREPLIIQPKPKDIKRGIMKSITDTRHERMSPGNNIDPCNLSMSQRRCHGNRLDLAVFVRCNEGPRCDWKTRTVSKGDSQHFHTRVSHYQEPGDGCTSPLMDSRDS</sequence>
<evidence type="ECO:0000313" key="2">
    <source>
        <dbReference type="Proteomes" id="UP000319801"/>
    </source>
</evidence>
<protein>
    <submittedName>
        <fullName evidence="1">Uncharacterized protein</fullName>
    </submittedName>
</protein>
<reference evidence="1 2" key="1">
    <citation type="journal article" date="2019" name="Genome Biol. Evol.">
        <title>Whole-Genome Sequencing of the Giant Devil Catfish, Bagarius yarrelli.</title>
        <authorList>
            <person name="Jiang W."/>
            <person name="Lv Y."/>
            <person name="Cheng L."/>
            <person name="Yang K."/>
            <person name="Chao B."/>
            <person name="Wang X."/>
            <person name="Li Y."/>
            <person name="Pan X."/>
            <person name="You X."/>
            <person name="Zhang Y."/>
            <person name="Yang J."/>
            <person name="Li J."/>
            <person name="Zhang X."/>
            <person name="Liu S."/>
            <person name="Sun C."/>
            <person name="Yang J."/>
            <person name="Shi Q."/>
        </authorList>
    </citation>
    <scope>NUCLEOTIDE SEQUENCE [LARGE SCALE GENOMIC DNA]</scope>
    <source>
        <strain evidence="1">JWS20170419001</strain>
        <tissue evidence="1">Muscle</tissue>
    </source>
</reference>
<evidence type="ECO:0000313" key="1">
    <source>
        <dbReference type="EMBL" id="TSU11369.1"/>
    </source>
</evidence>
<accession>A0A556V4J8</accession>
<proteinExistence type="predicted"/>
<dbReference type="Proteomes" id="UP000319801">
    <property type="component" value="Unassembled WGS sequence"/>
</dbReference>
<gene>
    <name evidence="1" type="ORF">Baya_12825</name>
</gene>
<dbReference type="AlphaFoldDB" id="A0A556V4J8"/>
<dbReference type="EMBL" id="VCAZ01000115">
    <property type="protein sequence ID" value="TSU11369.1"/>
    <property type="molecule type" value="Genomic_DNA"/>
</dbReference>
<name>A0A556V4J8_BAGYA</name>
<organism evidence="1 2">
    <name type="scientific">Bagarius yarrelli</name>
    <name type="common">Goonch</name>
    <name type="synonym">Bagrus yarrelli</name>
    <dbReference type="NCBI Taxonomy" id="175774"/>
    <lineage>
        <taxon>Eukaryota</taxon>
        <taxon>Metazoa</taxon>
        <taxon>Chordata</taxon>
        <taxon>Craniata</taxon>
        <taxon>Vertebrata</taxon>
        <taxon>Euteleostomi</taxon>
        <taxon>Actinopterygii</taxon>
        <taxon>Neopterygii</taxon>
        <taxon>Teleostei</taxon>
        <taxon>Ostariophysi</taxon>
        <taxon>Siluriformes</taxon>
        <taxon>Sisoridae</taxon>
        <taxon>Sisorinae</taxon>
        <taxon>Bagarius</taxon>
    </lineage>
</organism>